<sequence length="358" mass="39372">MGRPCMAMQKWGELVATSAFASLGTTSPLYITQQAAYLPWCGSHLAIIDGGSKTLLVISTTKSYDLHHFIDGAHTPPPSTVTVTGVASSNLAYTTKKRQDRLIFSALLGAISISLQPLIARTTTFLDAWQTLANTYAKPSREKPVDDEDLIDRVLEGISDEYKSVIDAINVHDTSISFVELHEKLLNKEASLQTAQPFPLYQQRKILLPSGIVQIGVHQPPFHNNQALPLRTQGYHSSTPWQPRVNHVVLGNTTTWLLDSGTSHHVMSDLSNLSLHSPYQGFDDIMIGDRSVIPITHTCSTTIPTSSRTFTLQNDRNTGTIFLMGELKDDVYEWSTTFPSVTSSPLLAFSSVKTTSSE</sequence>
<gene>
    <name evidence="2" type="primary">RE2_708</name>
    <name evidence="2" type="ORF">CK203_054173</name>
</gene>
<protein>
    <submittedName>
        <fullName evidence="2">Retrovirus-related Pol polyprotein from transposon RE2</fullName>
    </submittedName>
</protein>
<dbReference type="PANTHER" id="PTHR47481">
    <property type="match status" value="1"/>
</dbReference>
<evidence type="ECO:0000256" key="1">
    <source>
        <dbReference type="SAM" id="Phobius"/>
    </source>
</evidence>
<accession>A0A438FU51</accession>
<comment type="caution">
    <text evidence="2">The sequence shown here is derived from an EMBL/GenBank/DDBJ whole genome shotgun (WGS) entry which is preliminary data.</text>
</comment>
<keyword evidence="1" id="KW-1133">Transmembrane helix</keyword>
<proteinExistence type="predicted"/>
<keyword evidence="1" id="KW-0812">Transmembrane</keyword>
<evidence type="ECO:0000313" key="2">
    <source>
        <dbReference type="EMBL" id="RVW63492.1"/>
    </source>
</evidence>
<keyword evidence="1" id="KW-0472">Membrane</keyword>
<dbReference type="Proteomes" id="UP000288805">
    <property type="component" value="Unassembled WGS sequence"/>
</dbReference>
<name>A0A438FU51_VITVI</name>
<organism evidence="2 3">
    <name type="scientific">Vitis vinifera</name>
    <name type="common">Grape</name>
    <dbReference type="NCBI Taxonomy" id="29760"/>
    <lineage>
        <taxon>Eukaryota</taxon>
        <taxon>Viridiplantae</taxon>
        <taxon>Streptophyta</taxon>
        <taxon>Embryophyta</taxon>
        <taxon>Tracheophyta</taxon>
        <taxon>Spermatophyta</taxon>
        <taxon>Magnoliopsida</taxon>
        <taxon>eudicotyledons</taxon>
        <taxon>Gunneridae</taxon>
        <taxon>Pentapetalae</taxon>
        <taxon>rosids</taxon>
        <taxon>Vitales</taxon>
        <taxon>Vitaceae</taxon>
        <taxon>Viteae</taxon>
        <taxon>Vitis</taxon>
    </lineage>
</organism>
<dbReference type="AlphaFoldDB" id="A0A438FU51"/>
<dbReference type="EMBL" id="QGNW01000739">
    <property type="protein sequence ID" value="RVW63492.1"/>
    <property type="molecule type" value="Genomic_DNA"/>
</dbReference>
<dbReference type="PANTHER" id="PTHR47481:SF22">
    <property type="entry name" value="RETROTRANSPOSON GAG DOMAIN-CONTAINING PROTEIN"/>
    <property type="match status" value="1"/>
</dbReference>
<evidence type="ECO:0000313" key="3">
    <source>
        <dbReference type="Proteomes" id="UP000288805"/>
    </source>
</evidence>
<reference evidence="2 3" key="1">
    <citation type="journal article" date="2018" name="PLoS Genet.">
        <title>Population sequencing reveals clonal diversity and ancestral inbreeding in the grapevine cultivar Chardonnay.</title>
        <authorList>
            <person name="Roach M.J."/>
            <person name="Johnson D.L."/>
            <person name="Bohlmann J."/>
            <person name="van Vuuren H.J."/>
            <person name="Jones S.J."/>
            <person name="Pretorius I.S."/>
            <person name="Schmidt S.A."/>
            <person name="Borneman A.R."/>
        </authorList>
    </citation>
    <scope>NUCLEOTIDE SEQUENCE [LARGE SCALE GENOMIC DNA]</scope>
    <source>
        <strain evidence="3">cv. Chardonnay</strain>
        <tissue evidence="2">Leaf</tissue>
    </source>
</reference>
<feature type="transmembrane region" description="Helical" evidence="1">
    <location>
        <begin position="102"/>
        <end position="120"/>
    </location>
</feature>